<keyword evidence="16" id="KW-1185">Reference proteome</keyword>
<keyword evidence="7" id="KW-0256">Endoplasmic reticulum</keyword>
<evidence type="ECO:0000313" key="16">
    <source>
        <dbReference type="Proteomes" id="UP001388673"/>
    </source>
</evidence>
<evidence type="ECO:0000256" key="6">
    <source>
        <dbReference type="ARBA" id="ARBA00022729"/>
    </source>
</evidence>
<dbReference type="Pfam" id="PF07774">
    <property type="entry name" value="EMC1_C"/>
    <property type="match status" value="1"/>
</dbReference>
<evidence type="ECO:0000256" key="2">
    <source>
        <dbReference type="ARBA" id="ARBA00007904"/>
    </source>
</evidence>
<feature type="domain" description="EMC1 first beta-propeller" evidence="14">
    <location>
        <begin position="76"/>
        <end position="230"/>
    </location>
</feature>
<keyword evidence="8 11" id="KW-1133">Transmembrane helix</keyword>
<dbReference type="Pfam" id="PF25293">
    <property type="entry name" value="Beta-prop_EMC1_N"/>
    <property type="match status" value="1"/>
</dbReference>
<dbReference type="RefSeq" id="XP_066800550.1">
    <property type="nucleotide sequence ID" value="XM_066948777.1"/>
</dbReference>
<feature type="signal peptide" evidence="12">
    <location>
        <begin position="1"/>
        <end position="34"/>
    </location>
</feature>
<evidence type="ECO:0000256" key="8">
    <source>
        <dbReference type="ARBA" id="ARBA00022989"/>
    </source>
</evidence>
<evidence type="ECO:0000256" key="12">
    <source>
        <dbReference type="SAM" id="SignalP"/>
    </source>
</evidence>
<name>A0AAW0YV79_9TREE</name>
<evidence type="ECO:0000256" key="7">
    <source>
        <dbReference type="ARBA" id="ARBA00022824"/>
    </source>
</evidence>
<dbReference type="PANTHER" id="PTHR21573">
    <property type="entry name" value="ER MEMBRANE PROTEIN COMPLEX SUBUNIT 1"/>
    <property type="match status" value="1"/>
</dbReference>
<feature type="domain" description="ER membrane protein complex subunit 1 C-terminal" evidence="13">
    <location>
        <begin position="823"/>
        <end position="1027"/>
    </location>
</feature>
<evidence type="ECO:0000256" key="4">
    <source>
        <dbReference type="ARBA" id="ARBA00020824"/>
    </source>
</evidence>
<dbReference type="SUPFAM" id="SSF50998">
    <property type="entry name" value="Quinoprotein alcohol dehydrogenase-like"/>
    <property type="match status" value="2"/>
</dbReference>
<dbReference type="PANTHER" id="PTHR21573:SF0">
    <property type="entry name" value="ER MEMBRANE PROTEIN COMPLEX SUBUNIT 1"/>
    <property type="match status" value="1"/>
</dbReference>
<evidence type="ECO:0000259" key="13">
    <source>
        <dbReference type="Pfam" id="PF07774"/>
    </source>
</evidence>
<evidence type="ECO:0000256" key="1">
    <source>
        <dbReference type="ARBA" id="ARBA00004115"/>
    </source>
</evidence>
<dbReference type="GO" id="GO:0072546">
    <property type="term" value="C:EMC complex"/>
    <property type="evidence" value="ECO:0007669"/>
    <property type="project" value="InterPro"/>
</dbReference>
<comment type="subcellular location">
    <subcellularLocation>
        <location evidence="1">Endoplasmic reticulum membrane</location>
        <topology evidence="1">Single-pass type I membrane protein</topology>
    </subcellularLocation>
</comment>
<dbReference type="InterPro" id="IPR015943">
    <property type="entry name" value="WD40/YVTN_repeat-like_dom_sf"/>
</dbReference>
<keyword evidence="5 11" id="KW-0812">Transmembrane</keyword>
<dbReference type="KEGG" id="kne:92182944"/>
<organism evidence="15 16">
    <name type="scientific">Kwoniella newhampshirensis</name>
    <dbReference type="NCBI Taxonomy" id="1651941"/>
    <lineage>
        <taxon>Eukaryota</taxon>
        <taxon>Fungi</taxon>
        <taxon>Dikarya</taxon>
        <taxon>Basidiomycota</taxon>
        <taxon>Agaricomycotina</taxon>
        <taxon>Tremellomycetes</taxon>
        <taxon>Tremellales</taxon>
        <taxon>Cryptococcaceae</taxon>
        <taxon>Kwoniella</taxon>
    </lineage>
</organism>
<dbReference type="AlphaFoldDB" id="A0AAW0YV79"/>
<accession>A0AAW0YV79</accession>
<evidence type="ECO:0000256" key="3">
    <source>
        <dbReference type="ARBA" id="ARBA00011276"/>
    </source>
</evidence>
<protein>
    <recommendedName>
        <fullName evidence="4">ER membrane protein complex subunit 1</fullName>
    </recommendedName>
</protein>
<feature type="chain" id="PRO_5043833430" description="ER membrane protein complex subunit 1" evidence="12">
    <location>
        <begin position="35"/>
        <end position="1028"/>
    </location>
</feature>
<dbReference type="Proteomes" id="UP001388673">
    <property type="component" value="Unassembled WGS sequence"/>
</dbReference>
<dbReference type="InterPro" id="IPR026895">
    <property type="entry name" value="EMC1"/>
</dbReference>
<evidence type="ECO:0000256" key="9">
    <source>
        <dbReference type="ARBA" id="ARBA00023136"/>
    </source>
</evidence>
<comment type="subunit">
    <text evidence="3">Component of the ER membrane protein complex (EMC).</text>
</comment>
<dbReference type="InterPro" id="IPR011678">
    <property type="entry name" value="EMC1_C"/>
</dbReference>
<evidence type="ECO:0000256" key="5">
    <source>
        <dbReference type="ARBA" id="ARBA00022692"/>
    </source>
</evidence>
<dbReference type="InterPro" id="IPR011047">
    <property type="entry name" value="Quinoprotein_ADH-like_sf"/>
</dbReference>
<evidence type="ECO:0000313" key="15">
    <source>
        <dbReference type="EMBL" id="KAK8846600.1"/>
    </source>
</evidence>
<evidence type="ECO:0000259" key="14">
    <source>
        <dbReference type="Pfam" id="PF25293"/>
    </source>
</evidence>
<comment type="similarity">
    <text evidence="2">Belongs to the EMC1 family.</text>
</comment>
<proteinExistence type="inferred from homology"/>
<comment type="caution">
    <text evidence="15">The sequence shown here is derived from an EMBL/GenBank/DDBJ whole genome shotgun (WGS) entry which is preliminary data.</text>
</comment>
<dbReference type="GeneID" id="92182944"/>
<keyword evidence="6 12" id="KW-0732">Signal</keyword>
<feature type="transmembrane region" description="Helical" evidence="11">
    <location>
        <begin position="1000"/>
        <end position="1018"/>
    </location>
</feature>
<keyword evidence="9 11" id="KW-0472">Membrane</keyword>
<dbReference type="EMBL" id="JBCAWK010000011">
    <property type="protein sequence ID" value="KAK8846600.1"/>
    <property type="molecule type" value="Genomic_DNA"/>
</dbReference>
<dbReference type="InterPro" id="IPR058545">
    <property type="entry name" value="Beta-prop_EMC1_1st"/>
</dbReference>
<dbReference type="Gene3D" id="2.130.10.10">
    <property type="entry name" value="YVTN repeat-like/Quinoprotein amine dehydrogenase"/>
    <property type="match status" value="1"/>
</dbReference>
<evidence type="ECO:0000256" key="11">
    <source>
        <dbReference type="SAM" id="Phobius"/>
    </source>
</evidence>
<gene>
    <name evidence="15" type="ORF">IAR55_005686</name>
</gene>
<evidence type="ECO:0000256" key="10">
    <source>
        <dbReference type="ARBA" id="ARBA00023180"/>
    </source>
</evidence>
<reference evidence="15 16" key="1">
    <citation type="journal article" date="2024" name="bioRxiv">
        <title>Comparative genomics of Cryptococcus and Kwoniella reveals pathogenesis evolution and contrasting karyotype dynamics via intercentromeric recombination or chromosome fusion.</title>
        <authorList>
            <person name="Coelho M.A."/>
            <person name="David-Palma M."/>
            <person name="Shea T."/>
            <person name="Bowers K."/>
            <person name="McGinley-Smith S."/>
            <person name="Mohammad A.W."/>
            <person name="Gnirke A."/>
            <person name="Yurkov A.M."/>
            <person name="Nowrousian M."/>
            <person name="Sun S."/>
            <person name="Cuomo C.A."/>
            <person name="Heitman J."/>
        </authorList>
    </citation>
    <scope>NUCLEOTIDE SEQUENCE [LARGE SCALE GENOMIC DNA]</scope>
    <source>
        <strain evidence="15 16">CBS 13917</strain>
    </source>
</reference>
<keyword evidence="10" id="KW-0325">Glycoprotein</keyword>
<dbReference type="GO" id="GO:0034975">
    <property type="term" value="P:protein folding in endoplasmic reticulum"/>
    <property type="evidence" value="ECO:0007669"/>
    <property type="project" value="TreeGrafter"/>
</dbReference>
<sequence>MITKPRDSRLSSSPFPLILILFTFFTSLISTVGALQPEHAGIVDWYKPLIGEFLLEPTPPLCLNSTTRGTAAGHLGEVVVGVTKRNLVVVLDAESGDLVWRQALAEDDPVVSFHVHDDSLLLLSGPGASTARYFSLSTGHIQWERSLLPNIQGRLTTPVWLGTDLAFVEPQEGEEGDGSVVILSEGKRVSRLRLVDGGLLWSMESPGAGSTIMFKQLIVSGSSVHVLALHYSFASQSLLTSTLDLATSIPKADFGQVPSIVHVPEQAVIASSSKAGGATVAWTEHGRIRTVTIEESGVVGATKDLLPGKGKKYRGMQDVGLRGKGIVLGRRLDGGAEVLDVSRGRKVEEFELSADSPERSPSVYSAAETSSGIILNRVYWSFNMGVGVAQIIHVADLSSTDVVTSGFTFNFDTVSHGVLLHAAVSPSLDDKQLPTLVLATSSGAIQRMQLDTPGWVREESLADVKAVRFVDLSEPEVEEARGVMAEESFFGRTIRQLAAFVDLPAYLIRFVKRFTSASYTSAIQSTPLNTTHLHRDQFGFQKLLIVATGKGKIFALDSANGGTVWSKNIGITTETGSEINVDKLWLVRDGEGGRAPLLAVLAVKTVGQNVSTVAYHINAYTGAVSGEVDGTTGLPIGKVLFSGPPKTAFLTPFENCGTQARVLAVINPETKVHIFPFCKKILTKMAETSDKLFFTTQTGYVDGSLLQGYTPASSSADSTFNSNLIWSHPFHKRETVLQSEPVIFEAVASFGRVLGDKSTLYKYLNPHLLVLSTFTPLEKGLASKTAAGTGRVYVIDSTNGDQIYSTEIEGVVERGGVKAQMVENWLVYAWLSQSGWKLGSVELYENTEGKGVTPAASSFEGQNVKAIEQTFIMPTEIRAMSFTTSKAGIATKELVYVNDRNQIGSIPRRLLDPRRPIGAPSKMDKEELLIPYNVLIPVDSRKIVSHKYDVQGAKHLVSSPALVESTSLTFAYGLDLFLTRGLTPSGTFDILTDNFNKAQLLLTLGALSAGIFVAGPAVKNKKLKMKWY</sequence>